<sequence>MIDAMDDLHALTRAGVTPVPRARPGRGRHGVPVAGPAAAPPEPQGAAQRSAVQRSAVPVRPAPEPSPGGYGLDLGAEAGPWLVTHVRRRAANVALGCGASPDEALVIELLASELVTNAVVHGPERAHVAVRTAFRDGAFSVAVTDEGSGTPVLRDPQPTELSGRGLHVVANLASAWGVEPGATGTGTGGTTVWFTVDLACGEDRTAQRG</sequence>
<dbReference type="PANTHER" id="PTHR35526:SF3">
    <property type="entry name" value="ANTI-SIGMA-F FACTOR RSBW"/>
    <property type="match status" value="1"/>
</dbReference>
<keyword evidence="1" id="KW-0418">Kinase</keyword>
<feature type="domain" description="Histidine kinase/HSP90-like ATPase" evidence="3">
    <location>
        <begin position="102"/>
        <end position="200"/>
    </location>
</feature>
<keyword evidence="1" id="KW-0808">Transferase</keyword>
<dbReference type="InterPro" id="IPR036890">
    <property type="entry name" value="HATPase_C_sf"/>
</dbReference>
<dbReference type="EMBL" id="JACHVX010000002">
    <property type="protein sequence ID" value="MBB2922817.1"/>
    <property type="molecule type" value="Genomic_DNA"/>
</dbReference>
<keyword evidence="1" id="KW-0723">Serine/threonine-protein kinase</keyword>
<dbReference type="Proteomes" id="UP000518206">
    <property type="component" value="Unassembled WGS sequence"/>
</dbReference>
<evidence type="ECO:0000313" key="4">
    <source>
        <dbReference type="EMBL" id="MBB2922817.1"/>
    </source>
</evidence>
<reference evidence="4 5" key="2">
    <citation type="submission" date="2020-08" db="EMBL/GenBank/DDBJ databases">
        <authorList>
            <person name="Partida-Martinez L."/>
            <person name="Huntemann M."/>
            <person name="Clum A."/>
            <person name="Wang J."/>
            <person name="Palaniappan K."/>
            <person name="Ritter S."/>
            <person name="Chen I.-M."/>
            <person name="Stamatis D."/>
            <person name="Reddy T."/>
            <person name="O'Malley R."/>
            <person name="Daum C."/>
            <person name="Shapiro N."/>
            <person name="Ivanova N."/>
            <person name="Kyrpides N."/>
            <person name="Woyke T."/>
        </authorList>
    </citation>
    <scope>NUCLEOTIDE SEQUENCE [LARGE SCALE GENOMIC DNA]</scope>
    <source>
        <strain evidence="4 5">RAS26</strain>
    </source>
</reference>
<dbReference type="GO" id="GO:0004674">
    <property type="term" value="F:protein serine/threonine kinase activity"/>
    <property type="evidence" value="ECO:0007669"/>
    <property type="project" value="UniProtKB-KW"/>
</dbReference>
<evidence type="ECO:0000256" key="1">
    <source>
        <dbReference type="ARBA" id="ARBA00022527"/>
    </source>
</evidence>
<accession>A0A7W4UEY3</accession>
<dbReference type="InterPro" id="IPR050267">
    <property type="entry name" value="Anti-sigma-factor_SerPK"/>
</dbReference>
<dbReference type="SMART" id="SM00387">
    <property type="entry name" value="HATPase_c"/>
    <property type="match status" value="1"/>
</dbReference>
<gene>
    <name evidence="4" type="ORF">FHR80_001729</name>
</gene>
<dbReference type="SUPFAM" id="SSF55874">
    <property type="entry name" value="ATPase domain of HSP90 chaperone/DNA topoisomerase II/histidine kinase"/>
    <property type="match status" value="1"/>
</dbReference>
<organism evidence="4 5">
    <name type="scientific">Cellulomonas cellasea</name>
    <dbReference type="NCBI Taxonomy" id="43670"/>
    <lineage>
        <taxon>Bacteria</taxon>
        <taxon>Bacillati</taxon>
        <taxon>Actinomycetota</taxon>
        <taxon>Actinomycetes</taxon>
        <taxon>Micrococcales</taxon>
        <taxon>Cellulomonadaceae</taxon>
        <taxon>Cellulomonas</taxon>
    </lineage>
</organism>
<dbReference type="AlphaFoldDB" id="A0A7W4UEY3"/>
<dbReference type="InterPro" id="IPR003594">
    <property type="entry name" value="HATPase_dom"/>
</dbReference>
<name>A0A7W4UEY3_9CELL</name>
<comment type="caution">
    <text evidence="4">The sequence shown here is derived from an EMBL/GenBank/DDBJ whole genome shotgun (WGS) entry which is preliminary data.</text>
</comment>
<dbReference type="PANTHER" id="PTHR35526">
    <property type="entry name" value="ANTI-SIGMA-F FACTOR RSBW-RELATED"/>
    <property type="match status" value="1"/>
</dbReference>
<evidence type="ECO:0000256" key="2">
    <source>
        <dbReference type="SAM" id="MobiDB-lite"/>
    </source>
</evidence>
<protein>
    <submittedName>
        <fullName evidence="4">Anti-sigma regulatory factor (Ser/Thr protein kinase)</fullName>
    </submittedName>
</protein>
<feature type="region of interest" description="Disordered" evidence="2">
    <location>
        <begin position="15"/>
        <end position="71"/>
    </location>
</feature>
<proteinExistence type="predicted"/>
<dbReference type="CDD" id="cd16936">
    <property type="entry name" value="HATPase_RsbW-like"/>
    <property type="match status" value="1"/>
</dbReference>
<dbReference type="Pfam" id="PF13581">
    <property type="entry name" value="HATPase_c_2"/>
    <property type="match status" value="1"/>
</dbReference>
<evidence type="ECO:0000313" key="5">
    <source>
        <dbReference type="Proteomes" id="UP000518206"/>
    </source>
</evidence>
<evidence type="ECO:0000259" key="3">
    <source>
        <dbReference type="SMART" id="SM00387"/>
    </source>
</evidence>
<reference evidence="4 5" key="1">
    <citation type="submission" date="2020-08" db="EMBL/GenBank/DDBJ databases">
        <title>The Agave Microbiome: Exploring the role of microbial communities in plant adaptations to desert environments.</title>
        <authorList>
            <person name="Partida-Martinez L.P."/>
        </authorList>
    </citation>
    <scope>NUCLEOTIDE SEQUENCE [LARGE SCALE GENOMIC DNA]</scope>
    <source>
        <strain evidence="4 5">RAS26</strain>
    </source>
</reference>
<dbReference type="Gene3D" id="3.30.565.10">
    <property type="entry name" value="Histidine kinase-like ATPase, C-terminal domain"/>
    <property type="match status" value="1"/>
</dbReference>